<evidence type="ECO:0000313" key="3">
    <source>
        <dbReference type="EMBL" id="SEQ29246.1"/>
    </source>
</evidence>
<name>A0A1H9EU24_9RHOB</name>
<evidence type="ECO:0000259" key="2">
    <source>
        <dbReference type="Pfam" id="PF07486"/>
    </source>
</evidence>
<accession>A0A1H9EU24</accession>
<dbReference type="GO" id="GO:0016787">
    <property type="term" value="F:hydrolase activity"/>
    <property type="evidence" value="ECO:0007669"/>
    <property type="project" value="UniProtKB-KW"/>
</dbReference>
<sequence length="206" mass="22958">MRIAIAFVVGLMMAFPAVADTPVNQVLKQEKRGLFGMPAERIDSLLHPSQKGATQISYSREWLASLPKAKGGDAWRCLAEALYFEARGESVKGQFAVAEVIMNRVDSPRFPDTVCAVINQGTGRKYACQFTYTCDGKQEVIAEPRAYQRVAKVAKLMVNGAPRVLTDGATYYHTTAVRPKWSRKFARTTTIGVHQFYRHPTQLSQN</sequence>
<dbReference type="Proteomes" id="UP000198634">
    <property type="component" value="Unassembled WGS sequence"/>
</dbReference>
<gene>
    <name evidence="3" type="ORF">SAMN04488092_105173</name>
</gene>
<organism evidence="3 4">
    <name type="scientific">Thalassovita taeanensis</name>
    <dbReference type="NCBI Taxonomy" id="657014"/>
    <lineage>
        <taxon>Bacteria</taxon>
        <taxon>Pseudomonadati</taxon>
        <taxon>Pseudomonadota</taxon>
        <taxon>Alphaproteobacteria</taxon>
        <taxon>Rhodobacterales</taxon>
        <taxon>Roseobacteraceae</taxon>
        <taxon>Thalassovita</taxon>
    </lineage>
</organism>
<protein>
    <submittedName>
        <fullName evidence="3">Cell Wall Hydrolase</fullName>
    </submittedName>
</protein>
<feature type="domain" description="Cell wall hydrolase SleB" evidence="2">
    <location>
        <begin position="88"/>
        <end position="197"/>
    </location>
</feature>
<dbReference type="STRING" id="657014.SAMN04488092_105173"/>
<dbReference type="Gene3D" id="1.10.10.2520">
    <property type="entry name" value="Cell wall hydrolase SleB, domain 1"/>
    <property type="match status" value="1"/>
</dbReference>
<dbReference type="InterPro" id="IPR042047">
    <property type="entry name" value="SleB_dom1"/>
</dbReference>
<dbReference type="RefSeq" id="WP_425443235.1">
    <property type="nucleotide sequence ID" value="NZ_FOEP01000005.1"/>
</dbReference>
<dbReference type="EMBL" id="FOEP01000005">
    <property type="protein sequence ID" value="SEQ29246.1"/>
    <property type="molecule type" value="Genomic_DNA"/>
</dbReference>
<dbReference type="Pfam" id="PF07486">
    <property type="entry name" value="Hydrolase_2"/>
    <property type="match status" value="1"/>
</dbReference>
<evidence type="ECO:0000256" key="1">
    <source>
        <dbReference type="SAM" id="SignalP"/>
    </source>
</evidence>
<proteinExistence type="predicted"/>
<feature type="chain" id="PRO_5009300858" evidence="1">
    <location>
        <begin position="20"/>
        <end position="206"/>
    </location>
</feature>
<dbReference type="InterPro" id="IPR011105">
    <property type="entry name" value="Cell_wall_hydrolase_SleB"/>
</dbReference>
<feature type="signal peptide" evidence="1">
    <location>
        <begin position="1"/>
        <end position="19"/>
    </location>
</feature>
<keyword evidence="3" id="KW-0378">Hydrolase</keyword>
<keyword evidence="4" id="KW-1185">Reference proteome</keyword>
<keyword evidence="1" id="KW-0732">Signal</keyword>
<reference evidence="3 4" key="1">
    <citation type="submission" date="2016-10" db="EMBL/GenBank/DDBJ databases">
        <authorList>
            <person name="de Groot N.N."/>
        </authorList>
    </citation>
    <scope>NUCLEOTIDE SEQUENCE [LARGE SCALE GENOMIC DNA]</scope>
    <source>
        <strain evidence="3 4">DSM 22007</strain>
    </source>
</reference>
<evidence type="ECO:0000313" key="4">
    <source>
        <dbReference type="Proteomes" id="UP000198634"/>
    </source>
</evidence>
<dbReference type="AlphaFoldDB" id="A0A1H9EU24"/>